<dbReference type="GeneID" id="98148600"/>
<protein>
    <submittedName>
        <fullName evidence="1">Uncharacterized protein</fullName>
    </submittedName>
</protein>
<dbReference type="Proteomes" id="UP001610432">
    <property type="component" value="Unassembled WGS sequence"/>
</dbReference>
<dbReference type="EMBL" id="JBFXLQ010000041">
    <property type="protein sequence ID" value="KAL2864324.1"/>
    <property type="molecule type" value="Genomic_DNA"/>
</dbReference>
<keyword evidence="2" id="KW-1185">Reference proteome</keyword>
<gene>
    <name evidence="1" type="ORF">BJX67DRAFT_383798</name>
</gene>
<dbReference type="RefSeq" id="XP_070883303.1">
    <property type="nucleotide sequence ID" value="XM_071033528.1"/>
</dbReference>
<comment type="caution">
    <text evidence="1">The sequence shown here is derived from an EMBL/GenBank/DDBJ whole genome shotgun (WGS) entry which is preliminary data.</text>
</comment>
<organism evidence="1 2">
    <name type="scientific">Aspergillus lucknowensis</name>
    <dbReference type="NCBI Taxonomy" id="176173"/>
    <lineage>
        <taxon>Eukaryota</taxon>
        <taxon>Fungi</taxon>
        <taxon>Dikarya</taxon>
        <taxon>Ascomycota</taxon>
        <taxon>Pezizomycotina</taxon>
        <taxon>Eurotiomycetes</taxon>
        <taxon>Eurotiomycetidae</taxon>
        <taxon>Eurotiales</taxon>
        <taxon>Aspergillaceae</taxon>
        <taxon>Aspergillus</taxon>
        <taxon>Aspergillus subgen. Nidulantes</taxon>
    </lineage>
</organism>
<evidence type="ECO:0000313" key="2">
    <source>
        <dbReference type="Proteomes" id="UP001610432"/>
    </source>
</evidence>
<accession>A0ABR4LIE6</accession>
<proteinExistence type="predicted"/>
<reference evidence="1 2" key="1">
    <citation type="submission" date="2024-07" db="EMBL/GenBank/DDBJ databases">
        <title>Section-level genome sequencing and comparative genomics of Aspergillus sections Usti and Cavernicolus.</title>
        <authorList>
            <consortium name="Lawrence Berkeley National Laboratory"/>
            <person name="Nybo J.L."/>
            <person name="Vesth T.C."/>
            <person name="Theobald S."/>
            <person name="Frisvad J.C."/>
            <person name="Larsen T.O."/>
            <person name="Kjaerboelling I."/>
            <person name="Rothschild-Mancinelli K."/>
            <person name="Lyhne E.K."/>
            <person name="Kogle M.E."/>
            <person name="Barry K."/>
            <person name="Clum A."/>
            <person name="Na H."/>
            <person name="Ledsgaard L."/>
            <person name="Lin J."/>
            <person name="Lipzen A."/>
            <person name="Kuo A."/>
            <person name="Riley R."/>
            <person name="Mondo S."/>
            <person name="Labutti K."/>
            <person name="Haridas S."/>
            <person name="Pangalinan J."/>
            <person name="Salamov A.A."/>
            <person name="Simmons B.A."/>
            <person name="Magnuson J.K."/>
            <person name="Chen J."/>
            <person name="Drula E."/>
            <person name="Henrissat B."/>
            <person name="Wiebenga A."/>
            <person name="Lubbers R.J."/>
            <person name="Gomes A.C."/>
            <person name="Macurrencykelacurrency M.R."/>
            <person name="Stajich J."/>
            <person name="Grigoriev I.V."/>
            <person name="Mortensen U.H."/>
            <person name="De Vries R.P."/>
            <person name="Baker S.E."/>
            <person name="Andersen M.R."/>
        </authorList>
    </citation>
    <scope>NUCLEOTIDE SEQUENCE [LARGE SCALE GENOMIC DNA]</scope>
    <source>
        <strain evidence="1 2">CBS 449.75</strain>
    </source>
</reference>
<evidence type="ECO:0000313" key="1">
    <source>
        <dbReference type="EMBL" id="KAL2864324.1"/>
    </source>
</evidence>
<name>A0ABR4LIE6_9EURO</name>
<sequence>MALLDIPDDLSSMIGRLRRSAGNLPWADYVEPQSRTIFDLIIVTAIDETRNQAGASPNEIVRLKYEESLTCTVASETGPKELSGRAGYCIGYGGASQGESNLAVIEIKRPEEYGSAHTQILAYMGT</sequence>